<proteinExistence type="predicted"/>
<accession>A0AAD5D9M2</accession>
<comment type="caution">
    <text evidence="2">The sequence shown here is derived from an EMBL/GenBank/DDBJ whole genome shotgun (WGS) entry which is preliminary data.</text>
</comment>
<evidence type="ECO:0000313" key="2">
    <source>
        <dbReference type="EMBL" id="KAI7756468.1"/>
    </source>
</evidence>
<feature type="region of interest" description="Disordered" evidence="1">
    <location>
        <begin position="1"/>
        <end position="26"/>
    </location>
</feature>
<dbReference type="AlphaFoldDB" id="A0AAD5D9M2"/>
<evidence type="ECO:0000256" key="1">
    <source>
        <dbReference type="SAM" id="MobiDB-lite"/>
    </source>
</evidence>
<dbReference type="Proteomes" id="UP001206925">
    <property type="component" value="Unassembled WGS sequence"/>
</dbReference>
<keyword evidence="3" id="KW-1185">Reference proteome</keyword>
<sequence length="26" mass="2753">MAAKTRSSRSTLIPSPQPLHSTSTPT</sequence>
<dbReference type="EMBL" id="JAMZMK010000371">
    <property type="protein sequence ID" value="KAI7756468.1"/>
    <property type="molecule type" value="Genomic_DNA"/>
</dbReference>
<evidence type="ECO:0000313" key="3">
    <source>
        <dbReference type="Proteomes" id="UP001206925"/>
    </source>
</evidence>
<feature type="compositionally biased region" description="Polar residues" evidence="1">
    <location>
        <begin position="8"/>
        <end position="26"/>
    </location>
</feature>
<name>A0AAD5D9M2_AMBAR</name>
<protein>
    <submittedName>
        <fullName evidence="2">Uncharacterized protein</fullName>
    </submittedName>
</protein>
<organism evidence="2 3">
    <name type="scientific">Ambrosia artemisiifolia</name>
    <name type="common">Common ragweed</name>
    <dbReference type="NCBI Taxonomy" id="4212"/>
    <lineage>
        <taxon>Eukaryota</taxon>
        <taxon>Viridiplantae</taxon>
        <taxon>Streptophyta</taxon>
        <taxon>Embryophyta</taxon>
        <taxon>Tracheophyta</taxon>
        <taxon>Spermatophyta</taxon>
        <taxon>Magnoliopsida</taxon>
        <taxon>eudicotyledons</taxon>
        <taxon>Gunneridae</taxon>
        <taxon>Pentapetalae</taxon>
        <taxon>asterids</taxon>
        <taxon>campanulids</taxon>
        <taxon>Asterales</taxon>
        <taxon>Asteraceae</taxon>
        <taxon>Asteroideae</taxon>
        <taxon>Heliantheae alliance</taxon>
        <taxon>Heliantheae</taxon>
        <taxon>Ambrosia</taxon>
    </lineage>
</organism>
<gene>
    <name evidence="2" type="ORF">M8C21_029402</name>
</gene>
<reference evidence="2" key="1">
    <citation type="submission" date="2022-06" db="EMBL/GenBank/DDBJ databases">
        <title>Uncovering the hologenomic basis of an extraordinary plant invasion.</title>
        <authorList>
            <person name="Bieker V.C."/>
            <person name="Martin M.D."/>
            <person name="Gilbert T."/>
            <person name="Hodgins K."/>
            <person name="Battlay P."/>
            <person name="Petersen B."/>
            <person name="Wilson J."/>
        </authorList>
    </citation>
    <scope>NUCLEOTIDE SEQUENCE</scope>
    <source>
        <strain evidence="2">AA19_3_7</strain>
        <tissue evidence="2">Leaf</tissue>
    </source>
</reference>